<gene>
    <name evidence="3" type="ORF">J2X06_002270</name>
</gene>
<dbReference type="EMBL" id="JAVDVY010000002">
    <property type="protein sequence ID" value="MDR7135061.1"/>
    <property type="molecule type" value="Genomic_DNA"/>
</dbReference>
<dbReference type="Proteomes" id="UP001251524">
    <property type="component" value="Unassembled WGS sequence"/>
</dbReference>
<name>A0ABU1WC73_9GAMM</name>
<evidence type="ECO:0000313" key="4">
    <source>
        <dbReference type="Proteomes" id="UP001251524"/>
    </source>
</evidence>
<evidence type="ECO:0000256" key="1">
    <source>
        <dbReference type="ARBA" id="ARBA00022612"/>
    </source>
</evidence>
<dbReference type="InterPro" id="IPR006517">
    <property type="entry name" value="Phage_terminase_lsu-like_C"/>
</dbReference>
<sequence>MEYALRSGNTASQPNTCRRLCRLAAAGWLAYYTPDETPEYFDTIVQSWDTANKESELADYSVCTTWGVKGKKSYLLHVLRKRMAYPDLKRAVIAQAEAWKARTILIEDKASGIQLVQELRGTVSGIKGIKCEGDKIMRMLAQTPEIENGHVLLPKQAPWLPDYVQELTTFPKGKYDDQVDSTAQALKWITVEGREPGIITYYKQLIAKQRGLTMDEVENQLRAGRTAL</sequence>
<dbReference type="Pfam" id="PF17289">
    <property type="entry name" value="Terminase_6C"/>
    <property type="match status" value="1"/>
</dbReference>
<keyword evidence="1" id="KW-1188">Viral release from host cell</keyword>
<evidence type="ECO:0000259" key="2">
    <source>
        <dbReference type="Pfam" id="PF17289"/>
    </source>
</evidence>
<proteinExistence type="predicted"/>
<evidence type="ECO:0000313" key="3">
    <source>
        <dbReference type="EMBL" id="MDR7135061.1"/>
    </source>
</evidence>
<feature type="domain" description="Terminase large subunit gp17-like C-terminal" evidence="2">
    <location>
        <begin position="47"/>
        <end position="186"/>
    </location>
</feature>
<dbReference type="Gene3D" id="3.30.420.240">
    <property type="match status" value="1"/>
</dbReference>
<organism evidence="3 4">
    <name type="scientific">Lysobacter niastensis</name>
    <dbReference type="NCBI Taxonomy" id="380629"/>
    <lineage>
        <taxon>Bacteria</taxon>
        <taxon>Pseudomonadati</taxon>
        <taxon>Pseudomonadota</taxon>
        <taxon>Gammaproteobacteria</taxon>
        <taxon>Lysobacterales</taxon>
        <taxon>Lysobacteraceae</taxon>
        <taxon>Lysobacter</taxon>
    </lineage>
</organism>
<comment type="caution">
    <text evidence="3">The sequence shown here is derived from an EMBL/GenBank/DDBJ whole genome shotgun (WGS) entry which is preliminary data.</text>
</comment>
<dbReference type="InterPro" id="IPR035421">
    <property type="entry name" value="Terminase_6C"/>
</dbReference>
<accession>A0ABU1WC73</accession>
<reference evidence="3 4" key="1">
    <citation type="submission" date="2023-07" db="EMBL/GenBank/DDBJ databases">
        <title>Sorghum-associated microbial communities from plants grown in Nebraska, USA.</title>
        <authorList>
            <person name="Schachtman D."/>
        </authorList>
    </citation>
    <scope>NUCLEOTIDE SEQUENCE [LARGE SCALE GENOMIC DNA]</scope>
    <source>
        <strain evidence="3 4">BE198</strain>
    </source>
</reference>
<keyword evidence="4" id="KW-1185">Reference proteome</keyword>
<protein>
    <submittedName>
        <fullName evidence="3">Phage terminase large subunit-like protein</fullName>
    </submittedName>
</protein>
<dbReference type="NCBIfam" id="TIGR01630">
    <property type="entry name" value="psiM2_ORF9"/>
    <property type="match status" value="1"/>
</dbReference>